<comment type="caution">
    <text evidence="2">The sequence shown here is derived from an EMBL/GenBank/DDBJ whole genome shotgun (WGS) entry which is preliminary data.</text>
</comment>
<sequence length="145" mass="16924">MEVPMPTQTFHPFPRLPLELRREIYKLTIASVPRMSDITEIRFEDYRVSGGEYAWSMLTRLYIIPKRSKSCTLLFVSTESRDFAQKELEPKMLKLDPKRCAINYRTFSDLEGAVHELRIGVFHSAENAKQHVSYGILHMTRFIGV</sequence>
<reference evidence="3" key="1">
    <citation type="submission" date="2016-03" db="EMBL/GenBank/DDBJ databases">
        <authorList>
            <person name="Ploux O."/>
        </authorList>
    </citation>
    <scope>NUCLEOTIDE SEQUENCE [LARGE SCALE GENOMIC DNA]</scope>
    <source>
        <strain evidence="3">UK7</strain>
    </source>
</reference>
<name>A0A1E1L0M7_9HELO</name>
<dbReference type="AlphaFoldDB" id="A0A1E1L0M7"/>
<accession>A0A1E1L0M7</accession>
<proteinExistence type="predicted"/>
<feature type="domain" description="2EXR" evidence="1">
    <location>
        <begin position="10"/>
        <end position="103"/>
    </location>
</feature>
<dbReference type="EMBL" id="FJUW01000030">
    <property type="protein sequence ID" value="CZT04036.1"/>
    <property type="molecule type" value="Genomic_DNA"/>
</dbReference>
<gene>
    <name evidence="2" type="ORF">RCO7_14756</name>
</gene>
<evidence type="ECO:0000313" key="2">
    <source>
        <dbReference type="EMBL" id="CZT04036.1"/>
    </source>
</evidence>
<dbReference type="InParanoid" id="A0A1E1L0M7"/>
<dbReference type="Pfam" id="PF20150">
    <property type="entry name" value="2EXR"/>
    <property type="match status" value="1"/>
</dbReference>
<dbReference type="Proteomes" id="UP000178129">
    <property type="component" value="Unassembled WGS sequence"/>
</dbReference>
<keyword evidence="3" id="KW-1185">Reference proteome</keyword>
<dbReference type="InterPro" id="IPR045518">
    <property type="entry name" value="2EXR"/>
</dbReference>
<evidence type="ECO:0000313" key="3">
    <source>
        <dbReference type="Proteomes" id="UP000178129"/>
    </source>
</evidence>
<protein>
    <recommendedName>
        <fullName evidence="1">2EXR domain-containing protein</fullName>
    </recommendedName>
</protein>
<evidence type="ECO:0000259" key="1">
    <source>
        <dbReference type="Pfam" id="PF20150"/>
    </source>
</evidence>
<organism evidence="2 3">
    <name type="scientific">Rhynchosporium graminicola</name>
    <dbReference type="NCBI Taxonomy" id="2792576"/>
    <lineage>
        <taxon>Eukaryota</taxon>
        <taxon>Fungi</taxon>
        <taxon>Dikarya</taxon>
        <taxon>Ascomycota</taxon>
        <taxon>Pezizomycotina</taxon>
        <taxon>Leotiomycetes</taxon>
        <taxon>Helotiales</taxon>
        <taxon>Ploettnerulaceae</taxon>
        <taxon>Rhynchosporium</taxon>
    </lineage>
</organism>